<protein>
    <submittedName>
        <fullName evidence="3">Uncharacterized protein</fullName>
    </submittedName>
</protein>
<keyword evidence="2" id="KW-0812">Transmembrane</keyword>
<dbReference type="AlphaFoldDB" id="A0A8H7AWW6"/>
<feature type="transmembrane region" description="Helical" evidence="2">
    <location>
        <begin position="6"/>
        <end position="32"/>
    </location>
</feature>
<reference evidence="3" key="1">
    <citation type="submission" date="2020-02" db="EMBL/GenBank/DDBJ databases">
        <authorList>
            <person name="Palmer J.M."/>
        </authorList>
    </citation>
    <scope>NUCLEOTIDE SEQUENCE</scope>
    <source>
        <strain evidence="3">EPUS1.4</strain>
        <tissue evidence="3">Thallus</tissue>
    </source>
</reference>
<name>A0A8H7AWW6_9EURO</name>
<keyword evidence="4" id="KW-1185">Reference proteome</keyword>
<evidence type="ECO:0000313" key="4">
    <source>
        <dbReference type="Proteomes" id="UP000606974"/>
    </source>
</evidence>
<organism evidence="3 4">
    <name type="scientific">Endocarpon pusillum</name>
    <dbReference type="NCBI Taxonomy" id="364733"/>
    <lineage>
        <taxon>Eukaryota</taxon>
        <taxon>Fungi</taxon>
        <taxon>Dikarya</taxon>
        <taxon>Ascomycota</taxon>
        <taxon>Pezizomycotina</taxon>
        <taxon>Eurotiomycetes</taxon>
        <taxon>Chaetothyriomycetidae</taxon>
        <taxon>Verrucariales</taxon>
        <taxon>Verrucariaceae</taxon>
        <taxon>Endocarpon</taxon>
    </lineage>
</organism>
<evidence type="ECO:0000256" key="1">
    <source>
        <dbReference type="SAM" id="MobiDB-lite"/>
    </source>
</evidence>
<feature type="region of interest" description="Disordered" evidence="1">
    <location>
        <begin position="100"/>
        <end position="150"/>
    </location>
</feature>
<keyword evidence="2" id="KW-0472">Membrane</keyword>
<comment type="caution">
    <text evidence="3">The sequence shown here is derived from an EMBL/GenBank/DDBJ whole genome shotgun (WGS) entry which is preliminary data.</text>
</comment>
<evidence type="ECO:0000313" key="3">
    <source>
        <dbReference type="EMBL" id="KAF7514387.1"/>
    </source>
</evidence>
<evidence type="ECO:0000256" key="2">
    <source>
        <dbReference type="SAM" id="Phobius"/>
    </source>
</evidence>
<dbReference type="OrthoDB" id="10375930at2759"/>
<proteinExistence type="predicted"/>
<dbReference type="Proteomes" id="UP000606974">
    <property type="component" value="Unassembled WGS sequence"/>
</dbReference>
<sequence>MSFKWSWLVVTLVVIFALGVGGFAVWSVAWLVEHLTTQLRRRYRSPDRRFQDPEDFDSTQLRRRYRSPDRRFQDPEDFDSPSRGWVHPYIQEMRDNPTVYYHPDLYRPPSPAPSSPRPFNIGTPSNWPPPLPPGDSKKNRRPTSGSSDYARTWVSVSDHSITSHLTLETGASRDSLALEAPISHIPLGMNTESPSRRASQTIPCDHSRRGSWPLQTSLLRTQTVSGRNSSLEDTTASIRWPFLGRVRSDLFSASSLLSSESSYSPLWEDWTDKGPKAASELESKPPEICRYVAHPGPRAPLPCDWYDGHEVMASAMHLKPSSAKLSGLSPPMRD</sequence>
<feature type="compositionally biased region" description="Pro residues" evidence="1">
    <location>
        <begin position="106"/>
        <end position="116"/>
    </location>
</feature>
<keyword evidence="2" id="KW-1133">Transmembrane helix</keyword>
<accession>A0A8H7AWW6</accession>
<feature type="compositionally biased region" description="Polar residues" evidence="1">
    <location>
        <begin position="190"/>
        <end position="202"/>
    </location>
</feature>
<feature type="region of interest" description="Disordered" evidence="1">
    <location>
        <begin position="48"/>
        <end position="79"/>
    </location>
</feature>
<feature type="region of interest" description="Disordered" evidence="1">
    <location>
        <begin position="187"/>
        <end position="207"/>
    </location>
</feature>
<dbReference type="EMBL" id="JAACFV010000001">
    <property type="protein sequence ID" value="KAF7514387.1"/>
    <property type="molecule type" value="Genomic_DNA"/>
</dbReference>
<gene>
    <name evidence="3" type="ORF">GJ744_000157</name>
</gene>